<sequence length="167" mass="19710">MKMNNIEIWKEINFANNYEVSNYGRIKNKLTNEILKGSFVGRKKYKAHGLMINGKRVFKPTHRIVALHFIENPNNYPIINHIDENHLNNYASNLEWTTNQLNIRHSNKKKIKQLSLNNELIKIWDALHLIGDAGYKIPRISEVLNKKQYRKTACGYKWEYVQENDGN</sequence>
<protein>
    <recommendedName>
        <fullName evidence="1">NUMOD4 domain-containing protein</fullName>
    </recommendedName>
</protein>
<dbReference type="EMBL" id="RGET01000182">
    <property type="protein sequence ID" value="NBN88590.1"/>
    <property type="molecule type" value="Genomic_DNA"/>
</dbReference>
<dbReference type="Pfam" id="PF07463">
    <property type="entry name" value="NUMOD4"/>
    <property type="match status" value="1"/>
</dbReference>
<dbReference type="Proteomes" id="UP000713222">
    <property type="component" value="Unassembled WGS sequence"/>
</dbReference>
<evidence type="ECO:0000313" key="3">
    <source>
        <dbReference type="Proteomes" id="UP000713222"/>
    </source>
</evidence>
<feature type="domain" description="NUMOD4" evidence="1">
    <location>
        <begin position="7"/>
        <end position="38"/>
    </location>
</feature>
<dbReference type="InterPro" id="IPR010902">
    <property type="entry name" value="NUMOD4"/>
</dbReference>
<comment type="caution">
    <text evidence="2">The sequence shown here is derived from an EMBL/GenBank/DDBJ whole genome shotgun (WGS) entry which is preliminary data.</text>
</comment>
<dbReference type="SUPFAM" id="SSF54060">
    <property type="entry name" value="His-Me finger endonucleases"/>
    <property type="match status" value="1"/>
</dbReference>
<organism evidence="2 3">
    <name type="scientific">Candidatus Fonsibacter lacus</name>
    <dbReference type="NCBI Taxonomy" id="2576439"/>
    <lineage>
        <taxon>Bacteria</taxon>
        <taxon>Pseudomonadati</taxon>
        <taxon>Pseudomonadota</taxon>
        <taxon>Alphaproteobacteria</taxon>
        <taxon>Candidatus Pelagibacterales</taxon>
        <taxon>Candidatus Pelagibacterales incertae sedis</taxon>
        <taxon>Candidatus Fonsibacter</taxon>
    </lineage>
</organism>
<dbReference type="GO" id="GO:0016788">
    <property type="term" value="F:hydrolase activity, acting on ester bonds"/>
    <property type="evidence" value="ECO:0007669"/>
    <property type="project" value="InterPro"/>
</dbReference>
<dbReference type="AlphaFoldDB" id="A0A964XRX5"/>
<gene>
    <name evidence="2" type="ORF">EBV32_05845</name>
</gene>
<reference evidence="2" key="1">
    <citation type="submission" date="2018-10" db="EMBL/GenBank/DDBJ databases">
        <title>Iterative Subtractive Binning of Freshwater Chronoseries Metagenomes Recovers Nearly Complete Genomes from over Four Hundred Novel Species.</title>
        <authorList>
            <person name="Rodriguez-R L.M."/>
            <person name="Tsementzi D."/>
            <person name="Luo C."/>
            <person name="Konstantinidis K.T."/>
        </authorList>
    </citation>
    <scope>NUCLEOTIDE SEQUENCE</scope>
    <source>
        <strain evidence="2">WB7_6_001</strain>
    </source>
</reference>
<dbReference type="Gene3D" id="3.90.75.20">
    <property type="match status" value="1"/>
</dbReference>
<evidence type="ECO:0000313" key="2">
    <source>
        <dbReference type="EMBL" id="NBN88590.1"/>
    </source>
</evidence>
<evidence type="ECO:0000259" key="1">
    <source>
        <dbReference type="Pfam" id="PF07463"/>
    </source>
</evidence>
<name>A0A964XRX5_9PROT</name>
<dbReference type="InterPro" id="IPR044925">
    <property type="entry name" value="His-Me_finger_sf"/>
</dbReference>
<accession>A0A964XRX5</accession>
<proteinExistence type="predicted"/>